<dbReference type="PANTHER" id="PTHR36981">
    <property type="entry name" value="ZGC:195170"/>
    <property type="match status" value="1"/>
</dbReference>
<protein>
    <recommendedName>
        <fullName evidence="1">P2X purinoreceptor 7 intracellular domain-containing protein</fullName>
    </recommendedName>
</protein>
<feature type="domain" description="P2X purinoreceptor 7 intracellular" evidence="1">
    <location>
        <begin position="6"/>
        <end position="115"/>
    </location>
</feature>
<dbReference type="Pfam" id="PF20478">
    <property type="entry name" value="P2RX7_C"/>
    <property type="match status" value="1"/>
</dbReference>
<dbReference type="EMBL" id="JAAKFY010000010">
    <property type="protein sequence ID" value="KAF3851703.1"/>
    <property type="molecule type" value="Genomic_DNA"/>
</dbReference>
<dbReference type="PANTHER" id="PTHR36981:SF1">
    <property type="entry name" value="P2X PURINORECEPTOR 7 INTRACELLULAR DOMAIN-CONTAINING PROTEIN"/>
    <property type="match status" value="1"/>
</dbReference>
<dbReference type="OrthoDB" id="9898867at2759"/>
<dbReference type="AlphaFoldDB" id="A0A7J5YRD7"/>
<accession>A0A7J5YRD7</accession>
<proteinExistence type="predicted"/>
<evidence type="ECO:0000313" key="2">
    <source>
        <dbReference type="EMBL" id="KAF3851703.1"/>
    </source>
</evidence>
<organism evidence="2 3">
    <name type="scientific">Dissostichus mawsoni</name>
    <name type="common">Antarctic cod</name>
    <dbReference type="NCBI Taxonomy" id="36200"/>
    <lineage>
        <taxon>Eukaryota</taxon>
        <taxon>Metazoa</taxon>
        <taxon>Chordata</taxon>
        <taxon>Craniata</taxon>
        <taxon>Vertebrata</taxon>
        <taxon>Euteleostomi</taxon>
        <taxon>Actinopterygii</taxon>
        <taxon>Neopterygii</taxon>
        <taxon>Teleostei</taxon>
        <taxon>Neoteleostei</taxon>
        <taxon>Acanthomorphata</taxon>
        <taxon>Eupercaria</taxon>
        <taxon>Perciformes</taxon>
        <taxon>Notothenioidei</taxon>
        <taxon>Nototheniidae</taxon>
        <taxon>Dissostichus</taxon>
    </lineage>
</organism>
<gene>
    <name evidence="2" type="ORF">F7725_013475</name>
</gene>
<evidence type="ECO:0000313" key="3">
    <source>
        <dbReference type="Proteomes" id="UP000518266"/>
    </source>
</evidence>
<reference evidence="2 3" key="1">
    <citation type="submission" date="2020-03" db="EMBL/GenBank/DDBJ databases">
        <title>Dissostichus mawsoni Genome sequencing and assembly.</title>
        <authorList>
            <person name="Park H."/>
        </authorList>
    </citation>
    <scope>NUCLEOTIDE SEQUENCE [LARGE SCALE GENOMIC DNA]</scope>
    <source>
        <strain evidence="2">DM0001</strain>
        <tissue evidence="2">Muscle</tissue>
    </source>
</reference>
<evidence type="ECO:0000259" key="1">
    <source>
        <dbReference type="Pfam" id="PF20478"/>
    </source>
</evidence>
<dbReference type="Proteomes" id="UP000518266">
    <property type="component" value="Unassembled WGS sequence"/>
</dbReference>
<name>A0A7J5YRD7_DISMA</name>
<keyword evidence="3" id="KW-1185">Reference proteome</keyword>
<sequence length="126" mass="14695">METIEECQCCQEKDVMVAKMEEFNEYEGDGANITCVIDHPGFQSNCLDAWVLQTAYHHYSKRDRQQAGDQPRNEMYRYVAYRQLVRFCWGILGKNHRIPLPSCAIKKIQATFPSDIYTSFNYPALD</sequence>
<comment type="caution">
    <text evidence="2">The sequence shown here is derived from an EMBL/GenBank/DDBJ whole genome shotgun (WGS) entry which is preliminary data.</text>
</comment>
<dbReference type="InterPro" id="IPR046815">
    <property type="entry name" value="P2RX7_C"/>
</dbReference>